<evidence type="ECO:0000256" key="3">
    <source>
        <dbReference type="ARBA" id="ARBA00022692"/>
    </source>
</evidence>
<comment type="caution">
    <text evidence="8">The sequence shown here is derived from an EMBL/GenBank/DDBJ whole genome shotgun (WGS) entry which is preliminary data.</text>
</comment>
<evidence type="ECO:0000259" key="7">
    <source>
        <dbReference type="PROSITE" id="PS50850"/>
    </source>
</evidence>
<dbReference type="GO" id="GO:0022857">
    <property type="term" value="F:transmembrane transporter activity"/>
    <property type="evidence" value="ECO:0007669"/>
    <property type="project" value="InterPro"/>
</dbReference>
<dbReference type="InterPro" id="IPR011701">
    <property type="entry name" value="MFS"/>
</dbReference>
<evidence type="ECO:0000313" key="8">
    <source>
        <dbReference type="EMBL" id="RJL06070.1"/>
    </source>
</evidence>
<feature type="transmembrane region" description="Helical" evidence="6">
    <location>
        <begin position="43"/>
        <end position="65"/>
    </location>
</feature>
<dbReference type="OrthoDB" id="272777at2"/>
<dbReference type="AlphaFoldDB" id="A0A418ZZQ3"/>
<protein>
    <submittedName>
        <fullName evidence="8">MFS transporter</fullName>
    </submittedName>
</protein>
<feature type="transmembrane region" description="Helical" evidence="6">
    <location>
        <begin position="158"/>
        <end position="182"/>
    </location>
</feature>
<dbReference type="Gene3D" id="1.20.1250.20">
    <property type="entry name" value="MFS general substrate transporter like domains"/>
    <property type="match status" value="2"/>
</dbReference>
<reference evidence="9" key="1">
    <citation type="submission" date="2018-09" db="EMBL/GenBank/DDBJ databases">
        <title>Paracoccus onubensis nov. sp. a moderate halophilic bacterium isolated from Gruta de las Maravillas (Aracena, Spain).</title>
        <authorList>
            <person name="Jurado V."/>
            <person name="Gutierrez-Patricio S."/>
            <person name="Gonzalez-Pimentel J.L."/>
            <person name="Miller A.Z."/>
            <person name="Laiz L."/>
            <person name="Saiz-Jimenez C."/>
        </authorList>
    </citation>
    <scope>NUCLEOTIDE SEQUENCE [LARGE SCALE GENOMIC DNA]</scope>
    <source>
        <strain evidence="9">DSM 26381</strain>
    </source>
</reference>
<proteinExistence type="predicted"/>
<dbReference type="InterPro" id="IPR020846">
    <property type="entry name" value="MFS_dom"/>
</dbReference>
<dbReference type="Pfam" id="PF07690">
    <property type="entry name" value="MFS_1"/>
    <property type="match status" value="1"/>
</dbReference>
<feature type="transmembrane region" description="Helical" evidence="6">
    <location>
        <begin position="203"/>
        <end position="223"/>
    </location>
</feature>
<dbReference type="SUPFAM" id="SSF103473">
    <property type="entry name" value="MFS general substrate transporter"/>
    <property type="match status" value="1"/>
</dbReference>
<feature type="transmembrane region" description="Helical" evidence="6">
    <location>
        <begin position="243"/>
        <end position="262"/>
    </location>
</feature>
<evidence type="ECO:0000256" key="2">
    <source>
        <dbReference type="ARBA" id="ARBA00022475"/>
    </source>
</evidence>
<feature type="transmembrane region" description="Helical" evidence="6">
    <location>
        <begin position="298"/>
        <end position="317"/>
    </location>
</feature>
<dbReference type="PANTHER" id="PTHR43124:SF3">
    <property type="entry name" value="CHLORAMPHENICOL EFFLUX PUMP RV0191"/>
    <property type="match status" value="1"/>
</dbReference>
<dbReference type="EMBL" id="QZEW01000101">
    <property type="protein sequence ID" value="RJL06070.1"/>
    <property type="molecule type" value="Genomic_DNA"/>
</dbReference>
<comment type="subcellular location">
    <subcellularLocation>
        <location evidence="1">Cell membrane</location>
        <topology evidence="1">Multi-pass membrane protein</topology>
    </subcellularLocation>
</comment>
<evidence type="ECO:0000256" key="6">
    <source>
        <dbReference type="SAM" id="Phobius"/>
    </source>
</evidence>
<organism evidence="8 9">
    <name type="scientific">Paracoccus siganidrum</name>
    <dbReference type="NCBI Taxonomy" id="1276757"/>
    <lineage>
        <taxon>Bacteria</taxon>
        <taxon>Pseudomonadati</taxon>
        <taxon>Pseudomonadota</taxon>
        <taxon>Alphaproteobacteria</taxon>
        <taxon>Rhodobacterales</taxon>
        <taxon>Paracoccaceae</taxon>
        <taxon>Paracoccus</taxon>
    </lineage>
</organism>
<keyword evidence="9" id="KW-1185">Reference proteome</keyword>
<dbReference type="RefSeq" id="WP_119900311.1">
    <property type="nucleotide sequence ID" value="NZ_QNRC01000007.1"/>
</dbReference>
<gene>
    <name evidence="8" type="ORF">D3P05_18670</name>
</gene>
<dbReference type="InterPro" id="IPR050189">
    <property type="entry name" value="MFS_Efflux_Transporters"/>
</dbReference>
<feature type="transmembrane region" description="Helical" evidence="6">
    <location>
        <begin position="127"/>
        <end position="146"/>
    </location>
</feature>
<dbReference type="PROSITE" id="PS50850">
    <property type="entry name" value="MFS"/>
    <property type="match status" value="1"/>
</dbReference>
<keyword evidence="2" id="KW-1003">Cell membrane</keyword>
<feature type="transmembrane region" description="Helical" evidence="6">
    <location>
        <begin position="329"/>
        <end position="348"/>
    </location>
</feature>
<keyword evidence="5 6" id="KW-0472">Membrane</keyword>
<sequence>MPALSAGIVSLVLAYVLSQFYRAFLAVLTPVLGQELGATPGDLALSSGLWFIAFAVLQMPVGWALDRFGPRLTVAVLLALGGGGGAVIFALATAPWHLHLAMTLLGIGCSPALMGPYYIFAREYPPAAFGALAGIVVGFGSLGNILGATPLVWAIEAIGWRATLWALAAVTVAVAALIALVVRDPARLGEDHPKGSVLEVLRIRALWFILPLFFVNYAASAAIRGLWAAPYLDQVFAAGEQVIGRVTLAMGLAMVLGNFLIGPATRLVGSIRRTALIFTAATLVVMLVLVLFPDANIAAATALMALIGLSGAGYPLLMAHGRAFLPPHLVGRGVTFLNMFSIGGVGVMQFASRPVYQAASAAYPPAQAFAMLFLFFLVPVAIGFALYFMTPEAEHG</sequence>
<feature type="transmembrane region" description="Helical" evidence="6">
    <location>
        <begin position="274"/>
        <end position="292"/>
    </location>
</feature>
<keyword evidence="3 6" id="KW-0812">Transmembrane</keyword>
<feature type="transmembrane region" description="Helical" evidence="6">
    <location>
        <begin position="98"/>
        <end position="120"/>
    </location>
</feature>
<feature type="domain" description="Major facilitator superfamily (MFS) profile" evidence="7">
    <location>
        <begin position="7"/>
        <end position="394"/>
    </location>
</feature>
<evidence type="ECO:0000256" key="4">
    <source>
        <dbReference type="ARBA" id="ARBA00022989"/>
    </source>
</evidence>
<dbReference type="InterPro" id="IPR036259">
    <property type="entry name" value="MFS_trans_sf"/>
</dbReference>
<dbReference type="PANTHER" id="PTHR43124">
    <property type="entry name" value="PURINE EFFLUX PUMP PBUE"/>
    <property type="match status" value="1"/>
</dbReference>
<evidence type="ECO:0000256" key="1">
    <source>
        <dbReference type="ARBA" id="ARBA00004651"/>
    </source>
</evidence>
<feature type="transmembrane region" description="Helical" evidence="6">
    <location>
        <begin position="72"/>
        <end position="92"/>
    </location>
</feature>
<evidence type="ECO:0000313" key="9">
    <source>
        <dbReference type="Proteomes" id="UP000283587"/>
    </source>
</evidence>
<dbReference type="GO" id="GO:0005886">
    <property type="term" value="C:plasma membrane"/>
    <property type="evidence" value="ECO:0007669"/>
    <property type="project" value="UniProtKB-SubCell"/>
</dbReference>
<keyword evidence="4 6" id="KW-1133">Transmembrane helix</keyword>
<accession>A0A418ZZQ3</accession>
<evidence type="ECO:0000256" key="5">
    <source>
        <dbReference type="ARBA" id="ARBA00023136"/>
    </source>
</evidence>
<name>A0A418ZZQ3_9RHOB</name>
<feature type="transmembrane region" description="Helical" evidence="6">
    <location>
        <begin position="368"/>
        <end position="389"/>
    </location>
</feature>
<dbReference type="Proteomes" id="UP000283587">
    <property type="component" value="Unassembled WGS sequence"/>
</dbReference>